<dbReference type="InterPro" id="IPR002938">
    <property type="entry name" value="FAD-bd"/>
</dbReference>
<keyword evidence="2 4" id="KW-0503">Monooxygenase</keyword>
<evidence type="ECO:0000313" key="5">
    <source>
        <dbReference type="Proteomes" id="UP000586042"/>
    </source>
</evidence>
<dbReference type="AlphaFoldDB" id="A0A7Y6ICW9"/>
<dbReference type="InterPro" id="IPR036188">
    <property type="entry name" value="FAD/NAD-bd_sf"/>
</dbReference>
<gene>
    <name evidence="4" type="ORF">HTZ77_30725</name>
</gene>
<dbReference type="PANTHER" id="PTHR13789:SF309">
    <property type="entry name" value="PUTATIVE (AFU_ORTHOLOGUE AFUA_6G14510)-RELATED"/>
    <property type="match status" value="1"/>
</dbReference>
<dbReference type="GO" id="GO:0004497">
    <property type="term" value="F:monooxygenase activity"/>
    <property type="evidence" value="ECO:0007669"/>
    <property type="project" value="UniProtKB-KW"/>
</dbReference>
<dbReference type="Gene3D" id="3.50.50.60">
    <property type="entry name" value="FAD/NAD(P)-binding domain"/>
    <property type="match status" value="1"/>
</dbReference>
<proteinExistence type="predicted"/>
<dbReference type="PRINTS" id="PR00420">
    <property type="entry name" value="RNGMNOXGNASE"/>
</dbReference>
<dbReference type="Pfam" id="PF01494">
    <property type="entry name" value="FAD_binding_3"/>
    <property type="match status" value="1"/>
</dbReference>
<name>A0A7Y6ICW9_9ACTN</name>
<organism evidence="4 5">
    <name type="scientific">Nonomuraea montanisoli</name>
    <dbReference type="NCBI Taxonomy" id="2741721"/>
    <lineage>
        <taxon>Bacteria</taxon>
        <taxon>Bacillati</taxon>
        <taxon>Actinomycetota</taxon>
        <taxon>Actinomycetes</taxon>
        <taxon>Streptosporangiales</taxon>
        <taxon>Streptosporangiaceae</taxon>
        <taxon>Nonomuraea</taxon>
    </lineage>
</organism>
<dbReference type="EMBL" id="JABWGN010000012">
    <property type="protein sequence ID" value="NUW35766.1"/>
    <property type="molecule type" value="Genomic_DNA"/>
</dbReference>
<comment type="caution">
    <text evidence="4">The sequence shown here is derived from an EMBL/GenBank/DDBJ whole genome shotgun (WGS) entry which is preliminary data.</text>
</comment>
<dbReference type="InterPro" id="IPR050493">
    <property type="entry name" value="FAD-dep_Monooxygenase_BioMet"/>
</dbReference>
<keyword evidence="5" id="KW-1185">Reference proteome</keyword>
<feature type="domain" description="FAD-binding" evidence="3">
    <location>
        <begin position="2"/>
        <end position="347"/>
    </location>
</feature>
<evidence type="ECO:0000259" key="3">
    <source>
        <dbReference type="Pfam" id="PF01494"/>
    </source>
</evidence>
<evidence type="ECO:0000256" key="2">
    <source>
        <dbReference type="ARBA" id="ARBA00023033"/>
    </source>
</evidence>
<protein>
    <submittedName>
        <fullName evidence="4">FAD-dependent monooxygenase</fullName>
    </submittedName>
</protein>
<sequence>MRVLIIGGGVAGTVAALAAQKAGLAPELFEAYDESAGLTHGVYLTVAVNGVDALRAVDAHPVVLEAGFPSGHIQFRSGSGKRLGSVPLGPMPDDGAGTHTIRRADLYRGLYKLVADRGIPIQHGKRLVRAERLPGGGVRAHFADGTSAEGDVLIGADGVHSVARTAIDPANPGPRYTGLGNTGGFTRTADVDAEPGDYVMVWGRDCFFGYTVAPDGELWWFANPPASREPSRTDLRRLTTADLRARLVELLAVDDSPAAQIVRDTAGDFGLTNQYDLPTVPTWHDGAMVVIGDAAHAVSPSSGQGASMAAEDAVVLAQCLRDLPTVPAALDRYEALRRERVERIVKWGAGMNNTKKQGVVGRALRDLALPFILRKADDPQEMEKMSWMFRHHIDWNRTVRSGG</sequence>
<accession>A0A7Y6ICW9</accession>
<dbReference type="Proteomes" id="UP000586042">
    <property type="component" value="Unassembled WGS sequence"/>
</dbReference>
<dbReference type="SUPFAM" id="SSF51905">
    <property type="entry name" value="FAD/NAD(P)-binding domain"/>
    <property type="match status" value="1"/>
</dbReference>
<dbReference type="PANTHER" id="PTHR13789">
    <property type="entry name" value="MONOOXYGENASE"/>
    <property type="match status" value="1"/>
</dbReference>
<keyword evidence="1" id="KW-0560">Oxidoreductase</keyword>
<evidence type="ECO:0000256" key="1">
    <source>
        <dbReference type="ARBA" id="ARBA00023002"/>
    </source>
</evidence>
<dbReference type="RefSeq" id="WP_175593196.1">
    <property type="nucleotide sequence ID" value="NZ_JABWGN010000012.1"/>
</dbReference>
<evidence type="ECO:0000313" key="4">
    <source>
        <dbReference type="EMBL" id="NUW35766.1"/>
    </source>
</evidence>
<reference evidence="4 5" key="1">
    <citation type="submission" date="2020-06" db="EMBL/GenBank/DDBJ databases">
        <title>Nonomuraea sp. SMC257, a novel actinomycete isolated from soil.</title>
        <authorList>
            <person name="Chanama M."/>
        </authorList>
    </citation>
    <scope>NUCLEOTIDE SEQUENCE [LARGE SCALE GENOMIC DNA]</scope>
    <source>
        <strain evidence="4 5">SMC257</strain>
    </source>
</reference>
<dbReference type="GO" id="GO:0071949">
    <property type="term" value="F:FAD binding"/>
    <property type="evidence" value="ECO:0007669"/>
    <property type="project" value="InterPro"/>
</dbReference>